<gene>
    <name evidence="1" type="ORF">KI387_024887</name>
</gene>
<protein>
    <submittedName>
        <fullName evidence="1">Uncharacterized protein</fullName>
    </submittedName>
</protein>
<feature type="non-terminal residue" evidence="1">
    <location>
        <position position="1"/>
    </location>
</feature>
<dbReference type="AlphaFoldDB" id="A0AA38G6I3"/>
<sequence>HGGWLFGSIITMWGAHKSDLRIIEGDLEKAVEIVEDVARAVENVATLAEEISKDVEEEFPKDGAINKAAHFVEHVSEEAIKDAQCTKQFIEKMTSTEKIVETSIQTALEALKGFIAPNSTHIPVNGDSVHHDNSQEHKSK</sequence>
<evidence type="ECO:0000313" key="2">
    <source>
        <dbReference type="Proteomes" id="UP000824469"/>
    </source>
</evidence>
<keyword evidence="2" id="KW-1185">Reference proteome</keyword>
<dbReference type="PANTHER" id="PTHR33735:SF10">
    <property type="entry name" value="EXPRESSED PROTEIN"/>
    <property type="match status" value="1"/>
</dbReference>
<name>A0AA38G6I3_TAXCH</name>
<reference evidence="1 2" key="1">
    <citation type="journal article" date="2021" name="Nat. Plants">
        <title>The Taxus genome provides insights into paclitaxel biosynthesis.</title>
        <authorList>
            <person name="Xiong X."/>
            <person name="Gou J."/>
            <person name="Liao Q."/>
            <person name="Li Y."/>
            <person name="Zhou Q."/>
            <person name="Bi G."/>
            <person name="Li C."/>
            <person name="Du R."/>
            <person name="Wang X."/>
            <person name="Sun T."/>
            <person name="Guo L."/>
            <person name="Liang H."/>
            <person name="Lu P."/>
            <person name="Wu Y."/>
            <person name="Zhang Z."/>
            <person name="Ro D.K."/>
            <person name="Shang Y."/>
            <person name="Huang S."/>
            <person name="Yan J."/>
        </authorList>
    </citation>
    <scope>NUCLEOTIDE SEQUENCE [LARGE SCALE GENOMIC DNA]</scope>
    <source>
        <strain evidence="1">Ta-2019</strain>
    </source>
</reference>
<organism evidence="1 2">
    <name type="scientific">Taxus chinensis</name>
    <name type="common">Chinese yew</name>
    <name type="synonym">Taxus wallichiana var. chinensis</name>
    <dbReference type="NCBI Taxonomy" id="29808"/>
    <lineage>
        <taxon>Eukaryota</taxon>
        <taxon>Viridiplantae</taxon>
        <taxon>Streptophyta</taxon>
        <taxon>Embryophyta</taxon>
        <taxon>Tracheophyta</taxon>
        <taxon>Spermatophyta</taxon>
        <taxon>Pinopsida</taxon>
        <taxon>Pinidae</taxon>
        <taxon>Conifers II</taxon>
        <taxon>Cupressales</taxon>
        <taxon>Taxaceae</taxon>
        <taxon>Taxus</taxon>
    </lineage>
</organism>
<accession>A0AA38G6I3</accession>
<dbReference type="EMBL" id="JAHRHJ020000005">
    <property type="protein sequence ID" value="KAH9316260.1"/>
    <property type="molecule type" value="Genomic_DNA"/>
</dbReference>
<dbReference type="Proteomes" id="UP000824469">
    <property type="component" value="Unassembled WGS sequence"/>
</dbReference>
<proteinExistence type="predicted"/>
<dbReference type="PANTHER" id="PTHR33735">
    <property type="entry name" value="EXPRESSED PROTEIN"/>
    <property type="match status" value="1"/>
</dbReference>
<evidence type="ECO:0000313" key="1">
    <source>
        <dbReference type="EMBL" id="KAH9316260.1"/>
    </source>
</evidence>
<comment type="caution">
    <text evidence="1">The sequence shown here is derived from an EMBL/GenBank/DDBJ whole genome shotgun (WGS) entry which is preliminary data.</text>
</comment>
<feature type="non-terminal residue" evidence="1">
    <location>
        <position position="140"/>
    </location>
</feature>